<dbReference type="AlphaFoldDB" id="A0A3Q4HM15"/>
<reference evidence="1" key="1">
    <citation type="submission" date="2025-08" db="UniProtKB">
        <authorList>
            <consortium name="Ensembl"/>
        </authorList>
    </citation>
    <scope>IDENTIFICATION</scope>
</reference>
<dbReference type="Proteomes" id="UP000261580">
    <property type="component" value="Unassembled WGS sequence"/>
</dbReference>
<name>A0A3Q4HM15_NEOBR</name>
<evidence type="ECO:0000313" key="2">
    <source>
        <dbReference type="Proteomes" id="UP000261580"/>
    </source>
</evidence>
<evidence type="ECO:0000313" key="1">
    <source>
        <dbReference type="Ensembl" id="ENSNBRP00000021878.1"/>
    </source>
</evidence>
<accession>A0A3Q4HM15</accession>
<dbReference type="Ensembl" id="ENSNBRT00000022462.1">
    <property type="protein sequence ID" value="ENSNBRP00000021878.1"/>
    <property type="gene ID" value="ENSNBRG00000016779.1"/>
</dbReference>
<proteinExistence type="predicted"/>
<organism evidence="1 2">
    <name type="scientific">Neolamprologus brichardi</name>
    <name type="common">Fairy cichlid</name>
    <name type="synonym">Lamprologus brichardi</name>
    <dbReference type="NCBI Taxonomy" id="32507"/>
    <lineage>
        <taxon>Eukaryota</taxon>
        <taxon>Metazoa</taxon>
        <taxon>Chordata</taxon>
        <taxon>Craniata</taxon>
        <taxon>Vertebrata</taxon>
        <taxon>Euteleostomi</taxon>
        <taxon>Actinopterygii</taxon>
        <taxon>Neopterygii</taxon>
        <taxon>Teleostei</taxon>
        <taxon>Neoteleostei</taxon>
        <taxon>Acanthomorphata</taxon>
        <taxon>Ovalentaria</taxon>
        <taxon>Cichlomorphae</taxon>
        <taxon>Cichliformes</taxon>
        <taxon>Cichlidae</taxon>
        <taxon>African cichlids</taxon>
        <taxon>Pseudocrenilabrinae</taxon>
        <taxon>Lamprologini</taxon>
        <taxon>Neolamprologus</taxon>
    </lineage>
</organism>
<reference evidence="1" key="2">
    <citation type="submission" date="2025-09" db="UniProtKB">
        <authorList>
            <consortium name="Ensembl"/>
        </authorList>
    </citation>
    <scope>IDENTIFICATION</scope>
</reference>
<keyword evidence="2" id="KW-1185">Reference proteome</keyword>
<sequence>MWDGEISQVLSCNCCQTPQHEMDLIPTADGGNIVIWFGFRESGSGTLVVIDSHNEAIFVKVEYMSQHICLRTHTQDSEAQLVFIAVPPGVYTNSAGVVLYTKR</sequence>
<protein>
    <submittedName>
        <fullName evidence="1">Uncharacterized protein</fullName>
    </submittedName>
</protein>